<dbReference type="InterPro" id="IPR016181">
    <property type="entry name" value="Acyl_CoA_acyltransferase"/>
</dbReference>
<dbReference type="InterPro" id="IPR000182">
    <property type="entry name" value="GNAT_dom"/>
</dbReference>
<evidence type="ECO:0000259" key="3">
    <source>
        <dbReference type="PROSITE" id="PS51186"/>
    </source>
</evidence>
<feature type="domain" description="N-acetyltransferase" evidence="3">
    <location>
        <begin position="5"/>
        <end position="165"/>
    </location>
</feature>
<reference evidence="4 5" key="1">
    <citation type="submission" date="2023-07" db="EMBL/GenBank/DDBJ databases">
        <title>Sequencing the genomes of 1000 actinobacteria strains.</title>
        <authorList>
            <person name="Klenk H.-P."/>
        </authorList>
    </citation>
    <scope>NUCLEOTIDE SEQUENCE [LARGE SCALE GENOMIC DNA]</scope>
    <source>
        <strain evidence="4 5">DSM 46740</strain>
    </source>
</reference>
<dbReference type="PANTHER" id="PTHR43877">
    <property type="entry name" value="AMINOALKYLPHOSPHONATE N-ACETYLTRANSFERASE-RELATED-RELATED"/>
    <property type="match status" value="1"/>
</dbReference>
<sequence length="176" mass="19750">MTKHFAIFQASADDGDVLGEIHAESWKAAYIGFFAPEFFAEAVRQRRTQWHDRLAKGEDTVMFAALEERPLALSFFGSSPARPDRAQIFSFFGHPAGWGTGIASALMAATLRKLREDGFSRVHLWTLRDTPRSRRFYAKNGFTESGAVRGYDFGDGNLIDQVEYEFIVTSTGTTPR</sequence>
<organism evidence="4 5">
    <name type="scientific">Streptosporangium lutulentum</name>
    <dbReference type="NCBI Taxonomy" id="1461250"/>
    <lineage>
        <taxon>Bacteria</taxon>
        <taxon>Bacillati</taxon>
        <taxon>Actinomycetota</taxon>
        <taxon>Actinomycetes</taxon>
        <taxon>Streptosporangiales</taxon>
        <taxon>Streptosporangiaceae</taxon>
        <taxon>Streptosporangium</taxon>
    </lineage>
</organism>
<keyword evidence="2" id="KW-0012">Acyltransferase</keyword>
<keyword evidence="1" id="KW-0808">Transferase</keyword>
<gene>
    <name evidence="4" type="ORF">J2853_006907</name>
</gene>
<comment type="caution">
    <text evidence="4">The sequence shown here is derived from an EMBL/GenBank/DDBJ whole genome shotgun (WGS) entry which is preliminary data.</text>
</comment>
<evidence type="ECO:0000313" key="4">
    <source>
        <dbReference type="EMBL" id="MDP9847696.1"/>
    </source>
</evidence>
<evidence type="ECO:0000256" key="1">
    <source>
        <dbReference type="ARBA" id="ARBA00022679"/>
    </source>
</evidence>
<accession>A0ABT9QLR1</accession>
<keyword evidence="5" id="KW-1185">Reference proteome</keyword>
<evidence type="ECO:0000313" key="5">
    <source>
        <dbReference type="Proteomes" id="UP001225356"/>
    </source>
</evidence>
<evidence type="ECO:0000256" key="2">
    <source>
        <dbReference type="ARBA" id="ARBA00023315"/>
    </source>
</evidence>
<dbReference type="Proteomes" id="UP001225356">
    <property type="component" value="Unassembled WGS sequence"/>
</dbReference>
<dbReference type="PROSITE" id="PS51186">
    <property type="entry name" value="GNAT"/>
    <property type="match status" value="1"/>
</dbReference>
<protein>
    <submittedName>
        <fullName evidence="4">RimJ/RimL family protein N-acetyltransferase</fullName>
    </submittedName>
</protein>
<dbReference type="SUPFAM" id="SSF55729">
    <property type="entry name" value="Acyl-CoA N-acyltransferases (Nat)"/>
    <property type="match status" value="1"/>
</dbReference>
<proteinExistence type="predicted"/>
<dbReference type="CDD" id="cd04301">
    <property type="entry name" value="NAT_SF"/>
    <property type="match status" value="1"/>
</dbReference>
<dbReference type="RefSeq" id="WP_307564763.1">
    <property type="nucleotide sequence ID" value="NZ_JAUSQU010000001.1"/>
</dbReference>
<dbReference type="Gene3D" id="3.40.630.30">
    <property type="match status" value="1"/>
</dbReference>
<dbReference type="Pfam" id="PF00583">
    <property type="entry name" value="Acetyltransf_1"/>
    <property type="match status" value="1"/>
</dbReference>
<name>A0ABT9QLR1_9ACTN</name>
<dbReference type="EMBL" id="JAUSQU010000001">
    <property type="protein sequence ID" value="MDP9847696.1"/>
    <property type="molecule type" value="Genomic_DNA"/>
</dbReference>
<dbReference type="InterPro" id="IPR050832">
    <property type="entry name" value="Bact_Acetyltransf"/>
</dbReference>